<feature type="transmembrane region" description="Helical" evidence="18">
    <location>
        <begin position="53"/>
        <end position="74"/>
    </location>
</feature>
<evidence type="ECO:0000256" key="6">
    <source>
        <dbReference type="ARBA" id="ARBA00022448"/>
    </source>
</evidence>
<keyword evidence="9 18" id="KW-0999">Mitochondrion inner membrane</keyword>
<comment type="function">
    <text evidence="18">Core subunit of the mitochondrial membrane respiratory chain NADH dehydrogenase (Complex I) which catalyzes electron transfer from NADH through the respiratory chain, using ubiquinone as an electron acceptor. Essential for the catalytic activity and assembly of complex I.</text>
</comment>
<keyword evidence="7 18" id="KW-0679">Respiratory chain</keyword>
<evidence type="ECO:0000256" key="4">
    <source>
        <dbReference type="ARBA" id="ARBA00012944"/>
    </source>
</evidence>
<keyword evidence="16 18" id="KW-0472">Membrane</keyword>
<feature type="transmembrane region" description="Helical" evidence="18">
    <location>
        <begin position="139"/>
        <end position="155"/>
    </location>
</feature>
<feature type="transmembrane region" description="Helical" evidence="18">
    <location>
        <begin position="6"/>
        <end position="32"/>
    </location>
</feature>
<dbReference type="PRINTS" id="PR01436">
    <property type="entry name" value="NADHDHGNASE2"/>
</dbReference>
<dbReference type="PANTHER" id="PTHR46552">
    <property type="entry name" value="NADH-UBIQUINONE OXIDOREDUCTASE CHAIN 2"/>
    <property type="match status" value="1"/>
</dbReference>
<evidence type="ECO:0000256" key="16">
    <source>
        <dbReference type="ARBA" id="ARBA00023136"/>
    </source>
</evidence>
<reference evidence="20" key="1">
    <citation type="submission" date="2016-04" db="EMBL/GenBank/DDBJ databases">
        <title>Mitochondria of beetle species.</title>
        <authorList>
            <person name="Hunter A."/>
            <person name="Moriniere J."/>
            <person name="Tang P."/>
            <person name="Linard B."/>
            <person name="Crampton-Platt A."/>
            <person name="Vogler A.P."/>
        </authorList>
    </citation>
    <scope>NUCLEOTIDE SEQUENCE</scope>
</reference>
<dbReference type="EMBL" id="KX087366">
    <property type="protein sequence ID" value="ARH54806.1"/>
    <property type="molecule type" value="Genomic_DNA"/>
</dbReference>
<evidence type="ECO:0000256" key="3">
    <source>
        <dbReference type="ARBA" id="ARBA00007012"/>
    </source>
</evidence>
<evidence type="ECO:0000256" key="5">
    <source>
        <dbReference type="ARBA" id="ARBA00021008"/>
    </source>
</evidence>
<protein>
    <recommendedName>
        <fullName evidence="5 18">NADH-ubiquinone oxidoreductase chain 2</fullName>
        <ecNumber evidence="4 18">7.1.1.2</ecNumber>
    </recommendedName>
</protein>
<comment type="similarity">
    <text evidence="3 18">Belongs to the complex I subunit 2 family.</text>
</comment>
<dbReference type="Pfam" id="PF00361">
    <property type="entry name" value="Proton_antipo_M"/>
    <property type="match status" value="1"/>
</dbReference>
<comment type="subcellular location">
    <subcellularLocation>
        <location evidence="2 18">Mitochondrion inner membrane</location>
        <topology evidence="2 18">Multi-pass membrane protein</topology>
    </subcellularLocation>
</comment>
<keyword evidence="12 18" id="KW-1133">Transmembrane helix</keyword>
<evidence type="ECO:0000259" key="19">
    <source>
        <dbReference type="Pfam" id="PF00361"/>
    </source>
</evidence>
<dbReference type="GO" id="GO:0006120">
    <property type="term" value="P:mitochondrial electron transport, NADH to ubiquinone"/>
    <property type="evidence" value="ECO:0007669"/>
    <property type="project" value="InterPro"/>
</dbReference>
<evidence type="ECO:0000256" key="9">
    <source>
        <dbReference type="ARBA" id="ARBA00022792"/>
    </source>
</evidence>
<dbReference type="PANTHER" id="PTHR46552:SF1">
    <property type="entry name" value="NADH-UBIQUINONE OXIDOREDUCTASE CHAIN 2"/>
    <property type="match status" value="1"/>
</dbReference>
<comment type="function">
    <text evidence="1">Core subunit of the mitochondrial membrane respiratory chain NADH dehydrogenase (Complex I) that is believed to belong to the minimal assembly required for catalysis. Complex I functions in the transfer of electrons from NADH to the respiratory chain. The immediate electron acceptor for the enzyme is believed to be ubiquinone.</text>
</comment>
<evidence type="ECO:0000256" key="10">
    <source>
        <dbReference type="ARBA" id="ARBA00022967"/>
    </source>
</evidence>
<evidence type="ECO:0000256" key="7">
    <source>
        <dbReference type="ARBA" id="ARBA00022660"/>
    </source>
</evidence>
<comment type="catalytic activity">
    <reaction evidence="17 18">
        <text>a ubiquinone + NADH + 5 H(+)(in) = a ubiquinol + NAD(+) + 4 H(+)(out)</text>
        <dbReference type="Rhea" id="RHEA:29091"/>
        <dbReference type="Rhea" id="RHEA-COMP:9565"/>
        <dbReference type="Rhea" id="RHEA-COMP:9566"/>
        <dbReference type="ChEBI" id="CHEBI:15378"/>
        <dbReference type="ChEBI" id="CHEBI:16389"/>
        <dbReference type="ChEBI" id="CHEBI:17976"/>
        <dbReference type="ChEBI" id="CHEBI:57540"/>
        <dbReference type="ChEBI" id="CHEBI:57945"/>
        <dbReference type="EC" id="7.1.1.2"/>
    </reaction>
</comment>
<dbReference type="InterPro" id="IPR003917">
    <property type="entry name" value="NADH_UbQ_OxRdtase_chain2"/>
</dbReference>
<evidence type="ECO:0000256" key="17">
    <source>
        <dbReference type="ARBA" id="ARBA00049551"/>
    </source>
</evidence>
<evidence type="ECO:0000256" key="2">
    <source>
        <dbReference type="ARBA" id="ARBA00004448"/>
    </source>
</evidence>
<dbReference type="InterPro" id="IPR050175">
    <property type="entry name" value="Complex_I_Subunit_2"/>
</dbReference>
<evidence type="ECO:0000256" key="15">
    <source>
        <dbReference type="ARBA" id="ARBA00023128"/>
    </source>
</evidence>
<feature type="transmembrane region" description="Helical" evidence="18">
    <location>
        <begin position="86"/>
        <end position="106"/>
    </location>
</feature>
<keyword evidence="8 18" id="KW-0812">Transmembrane</keyword>
<evidence type="ECO:0000256" key="1">
    <source>
        <dbReference type="ARBA" id="ARBA00003257"/>
    </source>
</evidence>
<dbReference type="InterPro" id="IPR001750">
    <property type="entry name" value="ND/Mrp_TM"/>
</dbReference>
<keyword evidence="6" id="KW-0813">Transport</keyword>
<feature type="transmembrane region" description="Helical" evidence="18">
    <location>
        <begin position="309"/>
        <end position="329"/>
    </location>
</feature>
<dbReference type="EC" id="7.1.1.2" evidence="4 18"/>
<dbReference type="AlphaFoldDB" id="A0A343C463"/>
<feature type="domain" description="NADH:quinone oxidoreductase/Mrp antiporter transmembrane" evidence="19">
    <location>
        <begin position="17"/>
        <end position="278"/>
    </location>
</feature>
<accession>A0A343C463</accession>
<feature type="transmembrane region" description="Helical" evidence="18">
    <location>
        <begin position="190"/>
        <end position="208"/>
    </location>
</feature>
<keyword evidence="15 18" id="KW-0496">Mitochondrion</keyword>
<keyword evidence="11 18" id="KW-0249">Electron transport</keyword>
<keyword evidence="14 18" id="KW-0830">Ubiquinone</keyword>
<feature type="transmembrane region" description="Helical" evidence="18">
    <location>
        <begin position="262"/>
        <end position="282"/>
    </location>
</feature>
<evidence type="ECO:0000256" key="14">
    <source>
        <dbReference type="ARBA" id="ARBA00023075"/>
    </source>
</evidence>
<feature type="transmembrane region" description="Helical" evidence="18">
    <location>
        <begin position="229"/>
        <end position="250"/>
    </location>
</feature>
<name>A0A343C463_9CUCU</name>
<proteinExistence type="inferred from homology"/>
<sequence length="332" mass="38587">MLFLSLLISSTMITISALSWFTAWMGLEMNLLSIIPLMKTQNNKFTAEASIKYFIIQTMGSSCLLFSIILLSTINLMKLNLQFTPSLMLNFILFLKMGTAPLHFWLPEVLSGLDWNLVLIILTWQKIAPMVLVSYNMNSYLFLSIIIIISSLVGGVQGMNQICMRKIMAFSSINHMGWMIAALICSMNLWLYYFMIYSLINISIIMLFNKYHMFYINQFSKLFAYNKNLKLMFMCNFFSLGGLPPFIGFLPKWLVINYLVKFNFTSLSTILVILTLMTLYFYTRVCFSSLTLLSDHSHPSILENTQKNFWYFFFNFLILNSLPMCFFLSNIF</sequence>
<evidence type="ECO:0000313" key="20">
    <source>
        <dbReference type="EMBL" id="ARH54806.1"/>
    </source>
</evidence>
<geneLocation type="mitochondrion" evidence="20"/>
<evidence type="ECO:0000256" key="11">
    <source>
        <dbReference type="ARBA" id="ARBA00022982"/>
    </source>
</evidence>
<keyword evidence="13 18" id="KW-0520">NAD</keyword>
<dbReference type="GO" id="GO:0008137">
    <property type="term" value="F:NADH dehydrogenase (ubiquinone) activity"/>
    <property type="evidence" value="ECO:0007669"/>
    <property type="project" value="UniProtKB-EC"/>
</dbReference>
<gene>
    <name evidence="20" type="primary">nad2</name>
</gene>
<dbReference type="GO" id="GO:0005743">
    <property type="term" value="C:mitochondrial inner membrane"/>
    <property type="evidence" value="ECO:0007669"/>
    <property type="project" value="UniProtKB-SubCell"/>
</dbReference>
<keyword evidence="10 18" id="KW-1278">Translocase</keyword>
<feature type="transmembrane region" description="Helical" evidence="18">
    <location>
        <begin position="167"/>
        <end position="184"/>
    </location>
</feature>
<evidence type="ECO:0000256" key="18">
    <source>
        <dbReference type="RuleBase" id="RU003403"/>
    </source>
</evidence>
<evidence type="ECO:0000256" key="12">
    <source>
        <dbReference type="ARBA" id="ARBA00022989"/>
    </source>
</evidence>
<evidence type="ECO:0000256" key="8">
    <source>
        <dbReference type="ARBA" id="ARBA00022692"/>
    </source>
</evidence>
<evidence type="ECO:0000256" key="13">
    <source>
        <dbReference type="ARBA" id="ARBA00023027"/>
    </source>
</evidence>
<organism evidence="20">
    <name type="scientific">Trigonopterus sp. 5 AH-2016</name>
    <dbReference type="NCBI Taxonomy" id="1903839"/>
    <lineage>
        <taxon>Eukaryota</taxon>
        <taxon>Metazoa</taxon>
        <taxon>Ecdysozoa</taxon>
        <taxon>Arthropoda</taxon>
        <taxon>Hexapoda</taxon>
        <taxon>Insecta</taxon>
        <taxon>Pterygota</taxon>
        <taxon>Neoptera</taxon>
        <taxon>Endopterygota</taxon>
        <taxon>Coleoptera</taxon>
        <taxon>Polyphaga</taxon>
        <taxon>Cucujiformia</taxon>
        <taxon>Curculionidae</taxon>
        <taxon>Cryptorhynchinae</taxon>
        <taxon>Trigonopterus</taxon>
    </lineage>
</organism>